<comment type="caution">
    <text evidence="1">The sequence shown here is derived from an EMBL/GenBank/DDBJ whole genome shotgun (WGS) entry which is preliminary data.</text>
</comment>
<gene>
    <name evidence="1" type="primary">gb27578</name>
    <name evidence="1" type="ORF">PR202_gb27578</name>
</gene>
<dbReference type="EMBL" id="BQKI01000097">
    <property type="protein sequence ID" value="GJN38527.1"/>
    <property type="molecule type" value="Genomic_DNA"/>
</dbReference>
<protein>
    <submittedName>
        <fullName evidence="1">Uncharacterized protein</fullName>
    </submittedName>
</protein>
<reference evidence="1" key="2">
    <citation type="submission" date="2021-12" db="EMBL/GenBank/DDBJ databases">
        <title>Resequencing data analysis of finger millet.</title>
        <authorList>
            <person name="Hatakeyama M."/>
            <person name="Aluri S."/>
            <person name="Balachadran M.T."/>
            <person name="Sivarajan S.R."/>
            <person name="Poveda L."/>
            <person name="Shimizu-Inatsugi R."/>
            <person name="Schlapbach R."/>
            <person name="Sreeman S.M."/>
            <person name="Shimizu K.K."/>
        </authorList>
    </citation>
    <scope>NUCLEOTIDE SEQUENCE</scope>
</reference>
<reference evidence="1" key="1">
    <citation type="journal article" date="2018" name="DNA Res.">
        <title>Multiple hybrid de novo genome assembly of finger millet, an orphan allotetraploid crop.</title>
        <authorList>
            <person name="Hatakeyama M."/>
            <person name="Aluri S."/>
            <person name="Balachadran M.T."/>
            <person name="Sivarajan S.R."/>
            <person name="Patrignani A."/>
            <person name="Gruter S."/>
            <person name="Poveda L."/>
            <person name="Shimizu-Inatsugi R."/>
            <person name="Baeten J."/>
            <person name="Francoijs K.J."/>
            <person name="Nataraja K.N."/>
            <person name="Reddy Y.A.N."/>
            <person name="Phadnis S."/>
            <person name="Ravikumar R.L."/>
            <person name="Schlapbach R."/>
            <person name="Sreeman S.M."/>
            <person name="Shimizu K.K."/>
        </authorList>
    </citation>
    <scope>NUCLEOTIDE SEQUENCE</scope>
</reference>
<evidence type="ECO:0000313" key="1">
    <source>
        <dbReference type="EMBL" id="GJN38527.1"/>
    </source>
</evidence>
<proteinExistence type="predicted"/>
<dbReference type="AlphaFoldDB" id="A0AAV5FUW6"/>
<accession>A0AAV5FUW6</accession>
<organism evidence="1 2">
    <name type="scientific">Eleusine coracana subsp. coracana</name>
    <dbReference type="NCBI Taxonomy" id="191504"/>
    <lineage>
        <taxon>Eukaryota</taxon>
        <taxon>Viridiplantae</taxon>
        <taxon>Streptophyta</taxon>
        <taxon>Embryophyta</taxon>
        <taxon>Tracheophyta</taxon>
        <taxon>Spermatophyta</taxon>
        <taxon>Magnoliopsida</taxon>
        <taxon>Liliopsida</taxon>
        <taxon>Poales</taxon>
        <taxon>Poaceae</taxon>
        <taxon>PACMAD clade</taxon>
        <taxon>Chloridoideae</taxon>
        <taxon>Cynodonteae</taxon>
        <taxon>Eleusininae</taxon>
        <taxon>Eleusine</taxon>
    </lineage>
</organism>
<name>A0AAV5FUW6_ELECO</name>
<dbReference type="Proteomes" id="UP001054889">
    <property type="component" value="Unassembled WGS sequence"/>
</dbReference>
<evidence type="ECO:0000313" key="2">
    <source>
        <dbReference type="Proteomes" id="UP001054889"/>
    </source>
</evidence>
<sequence length="65" mass="7328">MDSTRLAFMWTGEDKASRVDCLIAWDMVTRPKECGALNIRDLTVPNCCLLMKLVHCLHNLVTSSC</sequence>
<keyword evidence="2" id="KW-1185">Reference proteome</keyword>